<dbReference type="EMBL" id="CP036278">
    <property type="protein sequence ID" value="QDU56269.1"/>
    <property type="molecule type" value="Genomic_DNA"/>
</dbReference>
<protein>
    <submittedName>
        <fullName evidence="1">Uncharacterized protein</fullName>
    </submittedName>
</protein>
<sequence>MEIITEALGTWCNSAVSGTWHWFNTLNREEWMVVLAVGSALGFLCMRGLRAGR</sequence>
<dbReference type="AlphaFoldDB" id="A0A518ANH1"/>
<accession>A0A518ANH1</accession>
<dbReference type="Proteomes" id="UP000315750">
    <property type="component" value="Chromosome"/>
</dbReference>
<evidence type="ECO:0000313" key="1">
    <source>
        <dbReference type="EMBL" id="QDU56269.1"/>
    </source>
</evidence>
<evidence type="ECO:0000313" key="2">
    <source>
        <dbReference type="Proteomes" id="UP000315750"/>
    </source>
</evidence>
<reference evidence="1 2" key="1">
    <citation type="submission" date="2019-02" db="EMBL/GenBank/DDBJ databases">
        <title>Deep-cultivation of Planctomycetes and their phenomic and genomic characterization uncovers novel biology.</title>
        <authorList>
            <person name="Wiegand S."/>
            <person name="Jogler M."/>
            <person name="Boedeker C."/>
            <person name="Pinto D."/>
            <person name="Vollmers J."/>
            <person name="Rivas-Marin E."/>
            <person name="Kohn T."/>
            <person name="Peeters S.H."/>
            <person name="Heuer A."/>
            <person name="Rast P."/>
            <person name="Oberbeckmann S."/>
            <person name="Bunk B."/>
            <person name="Jeske O."/>
            <person name="Meyerdierks A."/>
            <person name="Storesund J.E."/>
            <person name="Kallscheuer N."/>
            <person name="Luecker S."/>
            <person name="Lage O.M."/>
            <person name="Pohl T."/>
            <person name="Merkel B.J."/>
            <person name="Hornburger P."/>
            <person name="Mueller R.-W."/>
            <person name="Bruemmer F."/>
            <person name="Labrenz M."/>
            <person name="Spormann A.M."/>
            <person name="Op den Camp H."/>
            <person name="Overmann J."/>
            <person name="Amann R."/>
            <person name="Jetten M.S.M."/>
            <person name="Mascher T."/>
            <person name="Medema M.H."/>
            <person name="Devos D.P."/>
            <person name="Kaster A.-K."/>
            <person name="Ovreas L."/>
            <person name="Rohde M."/>
            <person name="Galperin M.Y."/>
            <person name="Jogler C."/>
        </authorList>
    </citation>
    <scope>NUCLEOTIDE SEQUENCE [LARGE SCALE GENOMIC DNA]</scope>
    <source>
        <strain evidence="1 2">Pan181</strain>
    </source>
</reference>
<dbReference type="KEGG" id="amuc:Pan181_24770"/>
<keyword evidence="2" id="KW-1185">Reference proteome</keyword>
<dbReference type="RefSeq" id="WP_197529193.1">
    <property type="nucleotide sequence ID" value="NZ_CP036278.1"/>
</dbReference>
<proteinExistence type="predicted"/>
<organism evidence="1 2">
    <name type="scientific">Aeoliella mucimassa</name>
    <dbReference type="NCBI Taxonomy" id="2527972"/>
    <lineage>
        <taxon>Bacteria</taxon>
        <taxon>Pseudomonadati</taxon>
        <taxon>Planctomycetota</taxon>
        <taxon>Planctomycetia</taxon>
        <taxon>Pirellulales</taxon>
        <taxon>Lacipirellulaceae</taxon>
        <taxon>Aeoliella</taxon>
    </lineage>
</organism>
<name>A0A518ANH1_9BACT</name>
<gene>
    <name evidence="1" type="ORF">Pan181_24770</name>
</gene>